<evidence type="ECO:0000313" key="1">
    <source>
        <dbReference type="EMBL" id="CAD8115740.1"/>
    </source>
</evidence>
<evidence type="ECO:0000313" key="2">
    <source>
        <dbReference type="Proteomes" id="UP000688137"/>
    </source>
</evidence>
<name>A0A8S1QMD9_PARPR</name>
<protein>
    <submittedName>
        <fullName evidence="1">Uncharacterized protein</fullName>
    </submittedName>
</protein>
<dbReference type="EMBL" id="CAJJDM010000175">
    <property type="protein sequence ID" value="CAD8115740.1"/>
    <property type="molecule type" value="Genomic_DNA"/>
</dbReference>
<reference evidence="1" key="1">
    <citation type="submission" date="2021-01" db="EMBL/GenBank/DDBJ databases">
        <authorList>
            <consortium name="Genoscope - CEA"/>
            <person name="William W."/>
        </authorList>
    </citation>
    <scope>NUCLEOTIDE SEQUENCE</scope>
</reference>
<accession>A0A8S1QMD9</accession>
<gene>
    <name evidence="1" type="ORF">PPRIM_AZ9-3.1.T1660017</name>
</gene>
<dbReference type="AlphaFoldDB" id="A0A8S1QMD9"/>
<keyword evidence="2" id="KW-1185">Reference proteome</keyword>
<organism evidence="1 2">
    <name type="scientific">Paramecium primaurelia</name>
    <dbReference type="NCBI Taxonomy" id="5886"/>
    <lineage>
        <taxon>Eukaryota</taxon>
        <taxon>Sar</taxon>
        <taxon>Alveolata</taxon>
        <taxon>Ciliophora</taxon>
        <taxon>Intramacronucleata</taxon>
        <taxon>Oligohymenophorea</taxon>
        <taxon>Peniculida</taxon>
        <taxon>Parameciidae</taxon>
        <taxon>Paramecium</taxon>
    </lineage>
</organism>
<proteinExistence type="predicted"/>
<sequence>MRFNFISKQKMIALFEYTLNLKSKLIVMKRYWIICSQIKHMQIFDMEFN</sequence>
<comment type="caution">
    <text evidence="1">The sequence shown here is derived from an EMBL/GenBank/DDBJ whole genome shotgun (WGS) entry which is preliminary data.</text>
</comment>
<dbReference type="Proteomes" id="UP000688137">
    <property type="component" value="Unassembled WGS sequence"/>
</dbReference>